<protein>
    <submittedName>
        <fullName evidence="2">Uncharacterized protein</fullName>
    </submittedName>
</protein>
<organism evidence="2 3">
    <name type="scientific">Ensete ventricosum</name>
    <name type="common">Abyssinian banana</name>
    <name type="synonym">Musa ensete</name>
    <dbReference type="NCBI Taxonomy" id="4639"/>
    <lineage>
        <taxon>Eukaryota</taxon>
        <taxon>Viridiplantae</taxon>
        <taxon>Streptophyta</taxon>
        <taxon>Embryophyta</taxon>
        <taxon>Tracheophyta</taxon>
        <taxon>Spermatophyta</taxon>
        <taxon>Magnoliopsida</taxon>
        <taxon>Liliopsida</taxon>
        <taxon>Zingiberales</taxon>
        <taxon>Musaceae</taxon>
        <taxon>Ensete</taxon>
    </lineage>
</organism>
<name>A0AAV8RZU6_ENSVE</name>
<keyword evidence="1" id="KW-0472">Membrane</keyword>
<proteinExistence type="predicted"/>
<keyword evidence="3" id="KW-1185">Reference proteome</keyword>
<feature type="transmembrane region" description="Helical" evidence="1">
    <location>
        <begin position="95"/>
        <end position="116"/>
    </location>
</feature>
<keyword evidence="1" id="KW-1133">Transmembrane helix</keyword>
<sequence length="118" mass="13869">MRFRIRARIEELCGFLRTSALKLWLVLAIFRARGSGETGFQLQVWLHYLRAWLLVHHPLLGNEEMFQKEEMREGDAKGRRTHWETEQTVLRQGRLFSLLFFLLLLLLSHSVVAGGARH</sequence>
<keyword evidence="1" id="KW-0812">Transmembrane</keyword>
<accession>A0AAV8RZU6</accession>
<dbReference type="AlphaFoldDB" id="A0AAV8RZU6"/>
<evidence type="ECO:0000256" key="1">
    <source>
        <dbReference type="SAM" id="Phobius"/>
    </source>
</evidence>
<reference evidence="2 3" key="1">
    <citation type="submission" date="2022-12" db="EMBL/GenBank/DDBJ databases">
        <title>Chromosome-scale assembly of the Ensete ventricosum genome.</title>
        <authorList>
            <person name="Dussert Y."/>
            <person name="Stocks J."/>
            <person name="Wendawek A."/>
            <person name="Woldeyes F."/>
            <person name="Nichols R.A."/>
            <person name="Borrell J.S."/>
        </authorList>
    </citation>
    <scope>NUCLEOTIDE SEQUENCE [LARGE SCALE GENOMIC DNA]</scope>
    <source>
        <strain evidence="3">cv. Maze</strain>
        <tissue evidence="2">Seeds</tissue>
    </source>
</reference>
<comment type="caution">
    <text evidence="2">The sequence shown here is derived from an EMBL/GenBank/DDBJ whole genome shotgun (WGS) entry which is preliminary data.</text>
</comment>
<dbReference type="EMBL" id="JAQQAF010000001">
    <property type="protein sequence ID" value="KAJ8512645.1"/>
    <property type="molecule type" value="Genomic_DNA"/>
</dbReference>
<evidence type="ECO:0000313" key="2">
    <source>
        <dbReference type="EMBL" id="KAJ8512645.1"/>
    </source>
</evidence>
<gene>
    <name evidence="2" type="ORF">OPV22_003079</name>
</gene>
<dbReference type="Proteomes" id="UP001222027">
    <property type="component" value="Unassembled WGS sequence"/>
</dbReference>
<evidence type="ECO:0000313" key="3">
    <source>
        <dbReference type="Proteomes" id="UP001222027"/>
    </source>
</evidence>